<keyword evidence="2" id="KW-1185">Reference proteome</keyword>
<dbReference type="EMBL" id="CM024796">
    <property type="protein sequence ID" value="KAG8000734.1"/>
    <property type="molecule type" value="Genomic_DNA"/>
</dbReference>
<gene>
    <name evidence="1" type="ORF">GBF38_017215</name>
</gene>
<protein>
    <submittedName>
        <fullName evidence="1">Uncharacterized protein</fullName>
    </submittedName>
</protein>
<organism evidence="1 2">
    <name type="scientific">Nibea albiflora</name>
    <name type="common">Yellow drum</name>
    <name type="synonym">Corvina albiflora</name>
    <dbReference type="NCBI Taxonomy" id="240163"/>
    <lineage>
        <taxon>Eukaryota</taxon>
        <taxon>Metazoa</taxon>
        <taxon>Chordata</taxon>
        <taxon>Craniata</taxon>
        <taxon>Vertebrata</taxon>
        <taxon>Euteleostomi</taxon>
        <taxon>Actinopterygii</taxon>
        <taxon>Neopterygii</taxon>
        <taxon>Teleostei</taxon>
        <taxon>Neoteleostei</taxon>
        <taxon>Acanthomorphata</taxon>
        <taxon>Eupercaria</taxon>
        <taxon>Sciaenidae</taxon>
        <taxon>Nibea</taxon>
    </lineage>
</organism>
<proteinExistence type="predicted"/>
<reference evidence="1" key="1">
    <citation type="submission" date="2020-04" db="EMBL/GenBank/DDBJ databases">
        <title>A chromosome-scale assembly and high-density genetic map of the yellow drum (Nibea albiflora) genome.</title>
        <authorList>
            <person name="Xu D."/>
            <person name="Zhang W."/>
            <person name="Chen R."/>
            <person name="Tan P."/>
            <person name="Wang L."/>
            <person name="Song H."/>
            <person name="Tian L."/>
            <person name="Zhu Q."/>
            <person name="Wang B."/>
        </authorList>
    </citation>
    <scope>NUCLEOTIDE SEQUENCE</scope>
    <source>
        <strain evidence="1">ZJHYS-2018</strain>
    </source>
</reference>
<comment type="caution">
    <text evidence="1">The sequence shown here is derived from an EMBL/GenBank/DDBJ whole genome shotgun (WGS) entry which is preliminary data.</text>
</comment>
<evidence type="ECO:0000313" key="1">
    <source>
        <dbReference type="EMBL" id="KAG8000734.1"/>
    </source>
</evidence>
<accession>A0ACB7EEW2</accession>
<name>A0ACB7EEW2_NIBAL</name>
<evidence type="ECO:0000313" key="2">
    <source>
        <dbReference type="Proteomes" id="UP000805704"/>
    </source>
</evidence>
<dbReference type="Proteomes" id="UP000805704">
    <property type="component" value="Chromosome 8"/>
</dbReference>
<sequence>MLMRRGEERRGEERRGEERSGLTQHSQGIPCQSEHGLLAVRSVRDASLTDDAGPSDISPGVPAKSRDSLVLLRGGLNGQFTKELKARIAPVVAKECDCGYRSECYAIVFQQRAGTAWCYYEEV</sequence>